<name>A0A8C4SS93_ERPCA</name>
<dbReference type="Proteomes" id="UP000694620">
    <property type="component" value="Chromosome 3"/>
</dbReference>
<evidence type="ECO:0000313" key="4">
    <source>
        <dbReference type="Ensembl" id="ENSECRP00000020846.1"/>
    </source>
</evidence>
<dbReference type="InterPro" id="IPR014044">
    <property type="entry name" value="CAP_dom"/>
</dbReference>
<dbReference type="Ensembl" id="ENSECRT00000021298.1">
    <property type="protein sequence ID" value="ENSECRP00000020846.1"/>
    <property type="gene ID" value="ENSECRG00000014026.1"/>
</dbReference>
<dbReference type="InterPro" id="IPR035940">
    <property type="entry name" value="CAP_sf"/>
</dbReference>
<dbReference type="SUPFAM" id="SSF55797">
    <property type="entry name" value="PR-1-like"/>
    <property type="match status" value="1"/>
</dbReference>
<dbReference type="GeneTree" id="ENSGT00940000163908"/>
<reference evidence="4" key="3">
    <citation type="submission" date="2025-09" db="UniProtKB">
        <authorList>
            <consortium name="Ensembl"/>
        </authorList>
    </citation>
    <scope>IDENTIFICATION</scope>
</reference>
<evidence type="ECO:0000256" key="1">
    <source>
        <dbReference type="SAM" id="MobiDB-lite"/>
    </source>
</evidence>
<sequence>MQWMYFQLLFFLLSVGHSGCLSEEEKNGILFLHNKLRGAVSPGATNMLAMSWNATLEDIATEYAKKCIWEHSEESKYLGENLYMTSGSLNVTRAVKSWFDEYMDYNFEKMECTPNKMCGHYTQVVWAESSQVGCGAFFCESVTGMNKPKLSILVCNYYPQGNYIGESPYIPGSSCSACPAGHTCLDALCEIPGVSEPTTSFQTFMSTTRYPEVYQDSASTGSTMELLEYYEEPIGSTDSGSTPQYFESTTELPEEPTDSKSTVSPIKVSTEPTDSKSTVSPIKVSTEPTDSKSTVSPIKVSKEPTDSKSTVSPIKVSKEPTYTSKDINMPSSDQMFTIVNNNLTNLDKEQLTVQKDCAAMNAPCCLVILIQLFVLIMH</sequence>
<feature type="compositionally biased region" description="Polar residues" evidence="1">
    <location>
        <begin position="286"/>
        <end position="296"/>
    </location>
</feature>
<dbReference type="PRINTS" id="PR00837">
    <property type="entry name" value="V5TPXLIKE"/>
</dbReference>
<dbReference type="InterPro" id="IPR001283">
    <property type="entry name" value="CRISP-related"/>
</dbReference>
<dbReference type="SMART" id="SM00198">
    <property type="entry name" value="SCP"/>
    <property type="match status" value="1"/>
</dbReference>
<feature type="compositionally biased region" description="Polar residues" evidence="1">
    <location>
        <begin position="236"/>
        <end position="251"/>
    </location>
</feature>
<dbReference type="PROSITE" id="PS01009">
    <property type="entry name" value="CRISP_1"/>
    <property type="match status" value="1"/>
</dbReference>
<protein>
    <recommendedName>
        <fullName evidence="3">SCP domain-containing protein</fullName>
    </recommendedName>
</protein>
<evidence type="ECO:0000313" key="5">
    <source>
        <dbReference type="Proteomes" id="UP000694620"/>
    </source>
</evidence>
<evidence type="ECO:0000256" key="2">
    <source>
        <dbReference type="SAM" id="SignalP"/>
    </source>
</evidence>
<feature type="domain" description="SCP" evidence="3">
    <location>
        <begin position="24"/>
        <end position="165"/>
    </location>
</feature>
<dbReference type="GO" id="GO:0005576">
    <property type="term" value="C:extracellular region"/>
    <property type="evidence" value="ECO:0007669"/>
    <property type="project" value="InterPro"/>
</dbReference>
<dbReference type="PANTHER" id="PTHR10334">
    <property type="entry name" value="CYSTEINE-RICH SECRETORY PROTEIN-RELATED"/>
    <property type="match status" value="1"/>
</dbReference>
<dbReference type="OrthoDB" id="337038at2759"/>
<dbReference type="GeneID" id="114647902"/>
<accession>A0A8C4SS93</accession>
<feature type="signal peptide" evidence="2">
    <location>
        <begin position="1"/>
        <end position="22"/>
    </location>
</feature>
<dbReference type="PROSITE" id="PS01010">
    <property type="entry name" value="CRISP_2"/>
    <property type="match status" value="1"/>
</dbReference>
<proteinExistence type="predicted"/>
<reference evidence="4" key="2">
    <citation type="submission" date="2025-08" db="UniProtKB">
        <authorList>
            <consortium name="Ensembl"/>
        </authorList>
    </citation>
    <scope>IDENTIFICATION</scope>
</reference>
<dbReference type="RefSeq" id="XP_028652416.1">
    <property type="nucleotide sequence ID" value="XM_028796583.2"/>
</dbReference>
<dbReference type="AlphaFoldDB" id="A0A8C4SS93"/>
<feature type="chain" id="PRO_5034298006" description="SCP domain-containing protein" evidence="2">
    <location>
        <begin position="23"/>
        <end position="378"/>
    </location>
</feature>
<keyword evidence="2" id="KW-0732">Signal</keyword>
<dbReference type="Pfam" id="PF00188">
    <property type="entry name" value="CAP"/>
    <property type="match status" value="1"/>
</dbReference>
<organism evidence="4 5">
    <name type="scientific">Erpetoichthys calabaricus</name>
    <name type="common">Rope fish</name>
    <name type="synonym">Calamoichthys calabaricus</name>
    <dbReference type="NCBI Taxonomy" id="27687"/>
    <lineage>
        <taxon>Eukaryota</taxon>
        <taxon>Metazoa</taxon>
        <taxon>Chordata</taxon>
        <taxon>Craniata</taxon>
        <taxon>Vertebrata</taxon>
        <taxon>Euteleostomi</taxon>
        <taxon>Actinopterygii</taxon>
        <taxon>Polypteriformes</taxon>
        <taxon>Polypteridae</taxon>
        <taxon>Erpetoichthys</taxon>
    </lineage>
</organism>
<evidence type="ECO:0000259" key="3">
    <source>
        <dbReference type="SMART" id="SM00198"/>
    </source>
</evidence>
<gene>
    <name evidence="4" type="primary">LOC114647902</name>
</gene>
<dbReference type="Gene3D" id="3.40.33.10">
    <property type="entry name" value="CAP"/>
    <property type="match status" value="1"/>
</dbReference>
<feature type="compositionally biased region" description="Polar residues" evidence="1">
    <location>
        <begin position="270"/>
        <end position="280"/>
    </location>
</feature>
<reference evidence="4" key="1">
    <citation type="submission" date="2021-06" db="EMBL/GenBank/DDBJ databases">
        <authorList>
            <consortium name="Wellcome Sanger Institute Data Sharing"/>
        </authorList>
    </citation>
    <scope>NUCLEOTIDE SEQUENCE [LARGE SCALE GENOMIC DNA]</scope>
</reference>
<keyword evidence="5" id="KW-1185">Reference proteome</keyword>
<dbReference type="InterPro" id="IPR018244">
    <property type="entry name" value="Allrgn_V5/Tpx1_CS"/>
</dbReference>
<feature type="region of interest" description="Disordered" evidence="1">
    <location>
        <begin position="233"/>
        <end position="313"/>
    </location>
</feature>